<organism evidence="1 2">
    <name type="scientific">Dictyobacter formicarum</name>
    <dbReference type="NCBI Taxonomy" id="2778368"/>
    <lineage>
        <taxon>Bacteria</taxon>
        <taxon>Bacillati</taxon>
        <taxon>Chloroflexota</taxon>
        <taxon>Ktedonobacteria</taxon>
        <taxon>Ktedonobacterales</taxon>
        <taxon>Dictyobacteraceae</taxon>
        <taxon>Dictyobacter</taxon>
    </lineage>
</organism>
<evidence type="ECO:0008006" key="3">
    <source>
        <dbReference type="Google" id="ProtNLM"/>
    </source>
</evidence>
<accession>A0ABQ3VNV2</accession>
<evidence type="ECO:0000313" key="2">
    <source>
        <dbReference type="Proteomes" id="UP000635565"/>
    </source>
</evidence>
<name>A0ABQ3VNV2_9CHLR</name>
<protein>
    <recommendedName>
        <fullName evidence="3">Histidine kinase domain-containing protein</fullName>
    </recommendedName>
</protein>
<proteinExistence type="predicted"/>
<evidence type="ECO:0000313" key="1">
    <source>
        <dbReference type="EMBL" id="GHO87517.1"/>
    </source>
</evidence>
<sequence length="261" mass="30166">MPELNANTCKIFKANLGHYSLLEIIHHVVGNELAIIVGYTNRLQRAIWTSEQPLEQKAWAQSREKWEDYLRIITQKEAQLNDFLTQIRVLTLHPADERFCSTMLKLDVTGLVQKIIDRLFPLFCDQEIQVHVPEQPYFIVCDPLWIEVVLEHLFTHNLAFHDGSEPATISLECRDEPAYHLHEVQISIRVTKRPVKRIPIAEGKMFETWSQTLDQRDQDVCIALCYDILQKHGGRLWTEQGQEQAESMIIALPLASEASAE</sequence>
<comment type="caution">
    <text evidence="1">The sequence shown here is derived from an EMBL/GenBank/DDBJ whole genome shotgun (WGS) entry which is preliminary data.</text>
</comment>
<dbReference type="EMBL" id="BNJJ01000017">
    <property type="protein sequence ID" value="GHO87517.1"/>
    <property type="molecule type" value="Genomic_DNA"/>
</dbReference>
<dbReference type="RefSeq" id="WP_201365076.1">
    <property type="nucleotide sequence ID" value="NZ_BNJJ01000017.1"/>
</dbReference>
<dbReference type="InterPro" id="IPR036890">
    <property type="entry name" value="HATPase_C_sf"/>
</dbReference>
<reference evidence="1 2" key="1">
    <citation type="journal article" date="2021" name="Int. J. Syst. Evol. Microbiol.">
        <title>Reticulibacter mediterranei gen. nov., sp. nov., within the new family Reticulibacteraceae fam. nov., and Ktedonospora formicarum gen. nov., sp. nov., Ktedonobacter robiniae sp. nov., Dictyobacter formicarum sp. nov. and Dictyobacter arantiisoli sp. nov., belonging to the class Ktedonobacteria.</title>
        <authorList>
            <person name="Yabe S."/>
            <person name="Zheng Y."/>
            <person name="Wang C.M."/>
            <person name="Sakai Y."/>
            <person name="Abe K."/>
            <person name="Yokota A."/>
            <person name="Donadio S."/>
            <person name="Cavaletti L."/>
            <person name="Monciardini P."/>
        </authorList>
    </citation>
    <scope>NUCLEOTIDE SEQUENCE [LARGE SCALE GENOMIC DNA]</scope>
    <source>
        <strain evidence="1 2">SOSP1-9</strain>
    </source>
</reference>
<dbReference type="SUPFAM" id="SSF55874">
    <property type="entry name" value="ATPase domain of HSP90 chaperone/DNA topoisomerase II/histidine kinase"/>
    <property type="match status" value="1"/>
</dbReference>
<gene>
    <name evidence="1" type="ORF">KSZ_55230</name>
</gene>
<keyword evidence="2" id="KW-1185">Reference proteome</keyword>
<dbReference type="Proteomes" id="UP000635565">
    <property type="component" value="Unassembled WGS sequence"/>
</dbReference>
<dbReference type="Gene3D" id="3.30.565.10">
    <property type="entry name" value="Histidine kinase-like ATPase, C-terminal domain"/>
    <property type="match status" value="1"/>
</dbReference>